<reference evidence="3" key="1">
    <citation type="submission" date="2025-08" db="UniProtKB">
        <authorList>
            <consortium name="Ensembl"/>
        </authorList>
    </citation>
    <scope>IDENTIFICATION</scope>
</reference>
<dbReference type="Proteomes" id="UP000694408">
    <property type="component" value="Unplaced"/>
</dbReference>
<name>A0A8C5JG11_JUNHY</name>
<dbReference type="GO" id="GO:0000981">
    <property type="term" value="F:DNA-binding transcription factor activity, RNA polymerase II-specific"/>
    <property type="evidence" value="ECO:0007669"/>
    <property type="project" value="TreeGrafter"/>
</dbReference>
<dbReference type="PANTHER" id="PTHR11211:SF40">
    <property type="entry name" value="MIRROR, ISOFORM C"/>
    <property type="match status" value="1"/>
</dbReference>
<dbReference type="OMA" id="RKSCWLS"/>
<evidence type="ECO:0000256" key="2">
    <source>
        <dbReference type="SAM" id="MobiDB-lite"/>
    </source>
</evidence>
<dbReference type="PANTHER" id="PTHR11211">
    <property type="entry name" value="IROQUOIS-CLASS HOMEODOMAIN PROTEIN IRX"/>
    <property type="match status" value="1"/>
</dbReference>
<evidence type="ECO:0000256" key="1">
    <source>
        <dbReference type="ARBA" id="ARBA00004123"/>
    </source>
</evidence>
<evidence type="ECO:0000313" key="3">
    <source>
        <dbReference type="Ensembl" id="ENSJHYP00000018668.1"/>
    </source>
</evidence>
<dbReference type="GO" id="GO:0000978">
    <property type="term" value="F:RNA polymerase II cis-regulatory region sequence-specific DNA binding"/>
    <property type="evidence" value="ECO:0007669"/>
    <property type="project" value="TreeGrafter"/>
</dbReference>
<dbReference type="AlphaFoldDB" id="A0A8C5JG11"/>
<proteinExistence type="predicted"/>
<organism evidence="3 4">
    <name type="scientific">Junco hyemalis</name>
    <name type="common">Dark-eyed junco</name>
    <dbReference type="NCBI Taxonomy" id="40217"/>
    <lineage>
        <taxon>Eukaryota</taxon>
        <taxon>Metazoa</taxon>
        <taxon>Chordata</taxon>
        <taxon>Craniata</taxon>
        <taxon>Vertebrata</taxon>
        <taxon>Euteleostomi</taxon>
        <taxon>Archelosauria</taxon>
        <taxon>Archosauria</taxon>
        <taxon>Dinosauria</taxon>
        <taxon>Saurischia</taxon>
        <taxon>Theropoda</taxon>
        <taxon>Coelurosauria</taxon>
        <taxon>Aves</taxon>
        <taxon>Neognathae</taxon>
        <taxon>Neoaves</taxon>
        <taxon>Telluraves</taxon>
        <taxon>Australaves</taxon>
        <taxon>Passeriformes</taxon>
        <taxon>Passerellidae</taxon>
        <taxon>Junco</taxon>
    </lineage>
</organism>
<accession>A0A8C5JG11</accession>
<dbReference type="Ensembl" id="ENSJHYT00000022528.1">
    <property type="protein sequence ID" value="ENSJHYP00000018668.1"/>
    <property type="gene ID" value="ENSJHYG00000014199.1"/>
</dbReference>
<dbReference type="GO" id="GO:0030182">
    <property type="term" value="P:neuron differentiation"/>
    <property type="evidence" value="ECO:0007669"/>
    <property type="project" value="TreeGrafter"/>
</dbReference>
<reference evidence="3" key="2">
    <citation type="submission" date="2025-09" db="UniProtKB">
        <authorList>
            <consortium name="Ensembl"/>
        </authorList>
    </citation>
    <scope>IDENTIFICATION</scope>
</reference>
<feature type="region of interest" description="Disordered" evidence="2">
    <location>
        <begin position="148"/>
        <end position="188"/>
    </location>
</feature>
<evidence type="ECO:0000313" key="4">
    <source>
        <dbReference type="Proteomes" id="UP000694408"/>
    </source>
</evidence>
<keyword evidence="4" id="KW-1185">Reference proteome</keyword>
<sequence>MSFSQFGYPYSTTSQVSPSTTCCEAVPRSGPDASSAPAAASLCCAPYESRLLAPGRAELNAALGMYSAPYAAGQGYGNYLPYGAEPAALYTALVSYEIKDGAGTWAGATPACGAAGPGRAGGFLPDSRRPPIPNRLPAGTGRWISVVQPDAKMQRERRRVLSRPGCTSTAKTPTPPKERKSCWLSSLK</sequence>
<comment type="subcellular location">
    <subcellularLocation>
        <location evidence="1">Nucleus</location>
    </subcellularLocation>
</comment>
<dbReference type="GO" id="GO:0048468">
    <property type="term" value="P:cell development"/>
    <property type="evidence" value="ECO:0007669"/>
    <property type="project" value="TreeGrafter"/>
</dbReference>
<dbReference type="GO" id="GO:0005634">
    <property type="term" value="C:nucleus"/>
    <property type="evidence" value="ECO:0007669"/>
    <property type="project" value="UniProtKB-SubCell"/>
</dbReference>
<protein>
    <submittedName>
        <fullName evidence="3">Uncharacterized protein</fullName>
    </submittedName>
</protein>